<protein>
    <recommendedName>
        <fullName evidence="2">HAT C-terminal dimerisation domain-containing protein</fullName>
    </recommendedName>
</protein>
<evidence type="ECO:0000313" key="3">
    <source>
        <dbReference type="EMBL" id="KAL3392895.1"/>
    </source>
</evidence>
<dbReference type="InterPro" id="IPR012337">
    <property type="entry name" value="RNaseH-like_sf"/>
</dbReference>
<keyword evidence="1" id="KW-1133">Transmembrane helix</keyword>
<organism evidence="3 4">
    <name type="scientific">Trichogramma kaykai</name>
    <dbReference type="NCBI Taxonomy" id="54128"/>
    <lineage>
        <taxon>Eukaryota</taxon>
        <taxon>Metazoa</taxon>
        <taxon>Ecdysozoa</taxon>
        <taxon>Arthropoda</taxon>
        <taxon>Hexapoda</taxon>
        <taxon>Insecta</taxon>
        <taxon>Pterygota</taxon>
        <taxon>Neoptera</taxon>
        <taxon>Endopterygota</taxon>
        <taxon>Hymenoptera</taxon>
        <taxon>Apocrita</taxon>
        <taxon>Proctotrupomorpha</taxon>
        <taxon>Chalcidoidea</taxon>
        <taxon>Trichogrammatidae</taxon>
        <taxon>Trichogramma</taxon>
    </lineage>
</organism>
<accession>A0ABD2WJM5</accession>
<keyword evidence="1" id="KW-0472">Membrane</keyword>
<dbReference type="SUPFAM" id="SSF53098">
    <property type="entry name" value="Ribonuclease H-like"/>
    <property type="match status" value="1"/>
</dbReference>
<comment type="caution">
    <text evidence="3">The sequence shown here is derived from an EMBL/GenBank/DDBJ whole genome shotgun (WGS) entry which is preliminary data.</text>
</comment>
<dbReference type="InterPro" id="IPR008906">
    <property type="entry name" value="HATC_C_dom"/>
</dbReference>
<sequence length="217" mass="25452">MNTNLRAQHNTVFYPVLDQLIQSINEKFDQETKSVIYFEGKLLKLDLNFNQEPDAQSTTKKFGIDHAELQAEVRLLQTMKDAKSFPCTVIEWLNWLSVQNRKLCYLALYKLVSTFTSIPVTSCTCERSFSKLSIIKSKLRSTMLQDHLENLMVPFIEQDLAVNMDPIKQKKDEAIRLLALFSLFLSFLLARAFYTLFKTYIYTMQKDKRLNKTFSFW</sequence>
<keyword evidence="4" id="KW-1185">Reference proteome</keyword>
<dbReference type="PANTHER" id="PTHR45749:SF21">
    <property type="entry name" value="DUF4371 DOMAIN-CONTAINING PROTEIN"/>
    <property type="match status" value="1"/>
</dbReference>
<dbReference type="EMBL" id="JBJJXI010000101">
    <property type="protein sequence ID" value="KAL3392895.1"/>
    <property type="molecule type" value="Genomic_DNA"/>
</dbReference>
<evidence type="ECO:0000256" key="1">
    <source>
        <dbReference type="SAM" id="Phobius"/>
    </source>
</evidence>
<evidence type="ECO:0000259" key="2">
    <source>
        <dbReference type="Pfam" id="PF05699"/>
    </source>
</evidence>
<evidence type="ECO:0000313" key="4">
    <source>
        <dbReference type="Proteomes" id="UP001627154"/>
    </source>
</evidence>
<name>A0ABD2WJM5_9HYME</name>
<feature type="domain" description="HAT C-terminal dimerisation" evidence="2">
    <location>
        <begin position="88"/>
        <end position="160"/>
    </location>
</feature>
<dbReference type="Proteomes" id="UP001627154">
    <property type="component" value="Unassembled WGS sequence"/>
</dbReference>
<proteinExistence type="predicted"/>
<dbReference type="Pfam" id="PF05699">
    <property type="entry name" value="Dimer_Tnp_hAT"/>
    <property type="match status" value="1"/>
</dbReference>
<feature type="transmembrane region" description="Helical" evidence="1">
    <location>
        <begin position="174"/>
        <end position="194"/>
    </location>
</feature>
<gene>
    <name evidence="3" type="ORF">TKK_012600</name>
</gene>
<reference evidence="3 4" key="1">
    <citation type="journal article" date="2024" name="bioRxiv">
        <title>A reference genome for Trichogramma kaykai: A tiny desert-dwelling parasitoid wasp with competing sex-ratio distorters.</title>
        <authorList>
            <person name="Culotta J."/>
            <person name="Lindsey A.R."/>
        </authorList>
    </citation>
    <scope>NUCLEOTIDE SEQUENCE [LARGE SCALE GENOMIC DNA]</scope>
    <source>
        <strain evidence="3 4">KSX58</strain>
    </source>
</reference>
<dbReference type="AlphaFoldDB" id="A0ABD2WJM5"/>
<keyword evidence="1" id="KW-0812">Transmembrane</keyword>
<dbReference type="PANTHER" id="PTHR45749">
    <property type="match status" value="1"/>
</dbReference>